<dbReference type="EMBL" id="JAVRRL010000012">
    <property type="protein sequence ID" value="KAK5115503.1"/>
    <property type="molecule type" value="Genomic_DNA"/>
</dbReference>
<dbReference type="PANTHER" id="PTHR31891">
    <property type="entry name" value="FORMAMIDASE C869.04-RELATED"/>
    <property type="match status" value="1"/>
</dbReference>
<protein>
    <recommendedName>
        <fullName evidence="3">Formamidase</fullName>
    </recommendedName>
</protein>
<dbReference type="AlphaFoldDB" id="A0AAN7TLS7"/>
<organism evidence="1 2">
    <name type="scientific">Meristemomyces frigidus</name>
    <dbReference type="NCBI Taxonomy" id="1508187"/>
    <lineage>
        <taxon>Eukaryota</taxon>
        <taxon>Fungi</taxon>
        <taxon>Dikarya</taxon>
        <taxon>Ascomycota</taxon>
        <taxon>Pezizomycotina</taxon>
        <taxon>Dothideomycetes</taxon>
        <taxon>Dothideomycetidae</taxon>
        <taxon>Mycosphaerellales</taxon>
        <taxon>Teratosphaeriaceae</taxon>
        <taxon>Meristemomyces</taxon>
    </lineage>
</organism>
<dbReference type="SUPFAM" id="SSF141130">
    <property type="entry name" value="Acetamidase/Formamidase-like"/>
    <property type="match status" value="1"/>
</dbReference>
<evidence type="ECO:0008006" key="3">
    <source>
        <dbReference type="Google" id="ProtNLM"/>
    </source>
</evidence>
<comment type="caution">
    <text evidence="1">The sequence shown here is derived from an EMBL/GenBank/DDBJ whole genome shotgun (WGS) entry which is preliminary data.</text>
</comment>
<dbReference type="InterPro" id="IPR054833">
    <property type="entry name" value="FormamaseFmdA"/>
</dbReference>
<dbReference type="PANTHER" id="PTHR31891:SF1">
    <property type="entry name" value="FORMAMIDASE C869.04-RELATED"/>
    <property type="match status" value="1"/>
</dbReference>
<evidence type="ECO:0000313" key="1">
    <source>
        <dbReference type="EMBL" id="KAK5115503.1"/>
    </source>
</evidence>
<sequence length="412" mass="45330">MPKTGLRYATKVDLTKDAGKEPYLHNRWHPDIPACGTIKNGETVKIECVDWTGGQIGNNDSADDVRDVDLTRVHYLTGPFEIETAEPGDVLVVDIQDVQPLEDQPWGFTGVFAKENGGGFLDELYPKPAKAIWDFEGINCSSRHIPGVRFAGLIHPGILGCAPSPEVLKIWNEREGQLIQECSHMTREVALPPNPTNVHVGTGDDEIKEKVGREGARTIPGRPEHGGNCDIKNLSRGSKVYLPVHVPGAKFSVGDLHFSQGDGEISFCGAIEMAGCITIKFSVMKGGMRHLAMKSPIYIPGPVEPQFGPGRYIYFEGFSVDEHGKQHYLDTTVAYRQTSLRVIEYLRRYGYDDYQIYLLLSCAPIQGHVAGIVDIPNSCTTMGLPIDIFDFDIRPEAPTDKRDLGSCAFASS</sequence>
<evidence type="ECO:0000313" key="2">
    <source>
        <dbReference type="Proteomes" id="UP001310890"/>
    </source>
</evidence>
<dbReference type="Gene3D" id="2.60.120.580">
    <property type="entry name" value="Acetamidase/Formamidase-like domains"/>
    <property type="match status" value="1"/>
</dbReference>
<dbReference type="NCBIfam" id="NF045496">
    <property type="entry name" value="FormamaseFmdA"/>
    <property type="match status" value="1"/>
</dbReference>
<dbReference type="GO" id="GO:0016811">
    <property type="term" value="F:hydrolase activity, acting on carbon-nitrogen (but not peptide) bonds, in linear amides"/>
    <property type="evidence" value="ECO:0007669"/>
    <property type="project" value="InterPro"/>
</dbReference>
<proteinExistence type="predicted"/>
<gene>
    <name evidence="1" type="ORF">LTR62_001162</name>
</gene>
<accession>A0AAN7TLS7</accession>
<reference evidence="1" key="1">
    <citation type="submission" date="2023-08" db="EMBL/GenBank/DDBJ databases">
        <title>Black Yeasts Isolated from many extreme environments.</title>
        <authorList>
            <person name="Coleine C."/>
            <person name="Stajich J.E."/>
            <person name="Selbmann L."/>
        </authorList>
    </citation>
    <scope>NUCLEOTIDE SEQUENCE</scope>
    <source>
        <strain evidence="1">CCFEE 5401</strain>
    </source>
</reference>
<dbReference type="Pfam" id="PF03069">
    <property type="entry name" value="FmdA_AmdA"/>
    <property type="match status" value="1"/>
</dbReference>
<dbReference type="InterPro" id="IPR004304">
    <property type="entry name" value="FmdA_AmdA"/>
</dbReference>
<name>A0AAN7TLS7_9PEZI</name>
<dbReference type="Proteomes" id="UP001310890">
    <property type="component" value="Unassembled WGS sequence"/>
</dbReference>